<feature type="region of interest" description="Disordered" evidence="2">
    <location>
        <begin position="205"/>
        <end position="237"/>
    </location>
</feature>
<sequence>MAVRPPRWYFSLRSPYSWFAYRELTENARDVADAVEWRPYWEPGRVTAPLLADQGIELAYVPMSKEKHLYILQDVKRLAAERGLTVGWPVDTDPDWDVSHLAWFLAEDEGMGREYIGRACEARWGRGLDISDPAVIAGIGKELGLDGDALAGAAEDPQTVRRGVEALRQVSRDGVFGVPFFIHRHDKFWGSDRLDRFVETVRAGSRPAPAAAGPHSVPAEPAGQAPAGDAGHAGGCG</sequence>
<dbReference type="InterPro" id="IPR001853">
    <property type="entry name" value="DSBA-like_thioredoxin_dom"/>
</dbReference>
<dbReference type="InterPro" id="IPR014440">
    <property type="entry name" value="HCCAis_GSTk"/>
</dbReference>
<proteinExistence type="inferred from homology"/>
<dbReference type="Proteomes" id="UP001614394">
    <property type="component" value="Unassembled WGS sequence"/>
</dbReference>
<gene>
    <name evidence="4" type="ORF">ACIGXA_10110</name>
</gene>
<dbReference type="GO" id="GO:0016853">
    <property type="term" value="F:isomerase activity"/>
    <property type="evidence" value="ECO:0007669"/>
    <property type="project" value="UniProtKB-KW"/>
</dbReference>
<keyword evidence="5" id="KW-1185">Reference proteome</keyword>
<dbReference type="Gene3D" id="3.40.30.10">
    <property type="entry name" value="Glutaredoxin"/>
    <property type="match status" value="1"/>
</dbReference>
<comment type="caution">
    <text evidence="4">The sequence shown here is derived from an EMBL/GenBank/DDBJ whole genome shotgun (WGS) entry which is preliminary data.</text>
</comment>
<accession>A0ABW8C632</accession>
<feature type="compositionally biased region" description="Low complexity" evidence="2">
    <location>
        <begin position="205"/>
        <end position="214"/>
    </location>
</feature>
<dbReference type="EC" id="5.99.1.4" evidence="1"/>
<dbReference type="PANTHER" id="PTHR42943:SF2">
    <property type="entry name" value="GLUTATHIONE S-TRANSFERASE KAPPA 1"/>
    <property type="match status" value="1"/>
</dbReference>
<dbReference type="InterPro" id="IPR036249">
    <property type="entry name" value="Thioredoxin-like_sf"/>
</dbReference>
<keyword evidence="1 4" id="KW-0413">Isomerase</keyword>
<reference evidence="4 5" key="1">
    <citation type="submission" date="2024-10" db="EMBL/GenBank/DDBJ databases">
        <title>The Natural Products Discovery Center: Release of the First 8490 Sequenced Strains for Exploring Actinobacteria Biosynthetic Diversity.</title>
        <authorList>
            <person name="Kalkreuter E."/>
            <person name="Kautsar S.A."/>
            <person name="Yang D."/>
            <person name="Bader C.D."/>
            <person name="Teijaro C.N."/>
            <person name="Fluegel L."/>
            <person name="Davis C.M."/>
            <person name="Simpson J.R."/>
            <person name="Lauterbach L."/>
            <person name="Steele A.D."/>
            <person name="Gui C."/>
            <person name="Meng S."/>
            <person name="Li G."/>
            <person name="Viehrig K."/>
            <person name="Ye F."/>
            <person name="Su P."/>
            <person name="Kiefer A.F."/>
            <person name="Nichols A."/>
            <person name="Cepeda A.J."/>
            <person name="Yan W."/>
            <person name="Fan B."/>
            <person name="Jiang Y."/>
            <person name="Adhikari A."/>
            <person name="Zheng C.-J."/>
            <person name="Schuster L."/>
            <person name="Cowan T.M."/>
            <person name="Smanski M.J."/>
            <person name="Chevrette M.G."/>
            <person name="De Carvalho L.P.S."/>
            <person name="Shen B."/>
        </authorList>
    </citation>
    <scope>NUCLEOTIDE SEQUENCE [LARGE SCALE GENOMIC DNA]</scope>
    <source>
        <strain evidence="4 5">NPDC053399</strain>
    </source>
</reference>
<evidence type="ECO:0000259" key="3">
    <source>
        <dbReference type="Pfam" id="PF01323"/>
    </source>
</evidence>
<comment type="catalytic activity">
    <reaction evidence="1">
        <text>2-hydroxychromene-2-carboxylate = (3E)-4-(2-hydroxyphenyl)-2-oxobut-3-enoate</text>
        <dbReference type="Rhea" id="RHEA:27401"/>
        <dbReference type="ChEBI" id="CHEBI:59350"/>
        <dbReference type="ChEBI" id="CHEBI:59353"/>
        <dbReference type="EC" id="5.99.1.4"/>
    </reaction>
</comment>
<evidence type="ECO:0000313" key="4">
    <source>
        <dbReference type="EMBL" id="MFI9100871.1"/>
    </source>
</evidence>
<dbReference type="EMBL" id="JBITYG010000002">
    <property type="protein sequence ID" value="MFI9100871.1"/>
    <property type="molecule type" value="Genomic_DNA"/>
</dbReference>
<organism evidence="4 5">
    <name type="scientific">Streptomyces fildesensis</name>
    <dbReference type="NCBI Taxonomy" id="375757"/>
    <lineage>
        <taxon>Bacteria</taxon>
        <taxon>Bacillati</taxon>
        <taxon>Actinomycetota</taxon>
        <taxon>Actinomycetes</taxon>
        <taxon>Kitasatosporales</taxon>
        <taxon>Streptomycetaceae</taxon>
        <taxon>Streptomyces</taxon>
    </lineage>
</organism>
<dbReference type="InterPro" id="IPR051924">
    <property type="entry name" value="GST_Kappa/NadH"/>
</dbReference>
<dbReference type="PIRSF" id="PIRSF006386">
    <property type="entry name" value="HCCAis_GSTk"/>
    <property type="match status" value="1"/>
</dbReference>
<dbReference type="Pfam" id="PF01323">
    <property type="entry name" value="DSBA"/>
    <property type="match status" value="1"/>
</dbReference>
<name>A0ABW8C632_9ACTN</name>
<dbReference type="RefSeq" id="WP_399646583.1">
    <property type="nucleotide sequence ID" value="NZ_JBITYG010000002.1"/>
</dbReference>
<dbReference type="SUPFAM" id="SSF52833">
    <property type="entry name" value="Thioredoxin-like"/>
    <property type="match status" value="1"/>
</dbReference>
<feature type="domain" description="DSBA-like thioredoxin" evidence="3">
    <location>
        <begin position="9"/>
        <end position="200"/>
    </location>
</feature>
<evidence type="ECO:0000256" key="2">
    <source>
        <dbReference type="SAM" id="MobiDB-lite"/>
    </source>
</evidence>
<comment type="similarity">
    <text evidence="1">Belongs to the GST superfamily. NadH family.</text>
</comment>
<dbReference type="PANTHER" id="PTHR42943">
    <property type="entry name" value="GLUTATHIONE S-TRANSFERASE KAPPA"/>
    <property type="match status" value="1"/>
</dbReference>
<evidence type="ECO:0000256" key="1">
    <source>
        <dbReference type="PIRNR" id="PIRNR006386"/>
    </source>
</evidence>
<protein>
    <recommendedName>
        <fullName evidence="1">2-hydroxychromene-2-carboxylate isomerase</fullName>
        <ecNumber evidence="1">5.99.1.4</ecNumber>
    </recommendedName>
</protein>
<evidence type="ECO:0000313" key="5">
    <source>
        <dbReference type="Proteomes" id="UP001614394"/>
    </source>
</evidence>